<dbReference type="OrthoDB" id="361342at2"/>
<proteinExistence type="predicted"/>
<dbReference type="AlphaFoldDB" id="V5WCV9"/>
<reference evidence="1 2" key="1">
    <citation type="journal article" date="2015" name="Stand. Genomic Sci.">
        <title>Complete genome sequence and description of Salinispira pacifica gen. nov., sp. nov., a novel spirochaete isolated form a hypersaline microbial mat.</title>
        <authorList>
            <person name="Ben Hania W."/>
            <person name="Joseph M."/>
            <person name="Schumann P."/>
            <person name="Bunk B."/>
            <person name="Fiebig A."/>
            <person name="Sproer C."/>
            <person name="Klenk H.P."/>
            <person name="Fardeau M.L."/>
            <person name="Spring S."/>
        </authorList>
    </citation>
    <scope>NUCLEOTIDE SEQUENCE [LARGE SCALE GENOMIC DNA]</scope>
    <source>
        <strain evidence="1 2">L21-RPul-D2</strain>
    </source>
</reference>
<evidence type="ECO:0000313" key="1">
    <source>
        <dbReference type="EMBL" id="AHC13648.1"/>
    </source>
</evidence>
<accession>V5WCV9</accession>
<dbReference type="HOGENOM" id="CLU_171901_0_0_12"/>
<dbReference type="RefSeq" id="WP_024266581.1">
    <property type="nucleotide sequence ID" value="NC_023035.1"/>
</dbReference>
<name>V5WCV9_9SPIO</name>
<gene>
    <name evidence="1" type="ORF">L21SP2_0206</name>
</gene>
<evidence type="ECO:0000313" key="2">
    <source>
        <dbReference type="Proteomes" id="UP000018680"/>
    </source>
</evidence>
<dbReference type="KEGG" id="slr:L21SP2_0206"/>
<keyword evidence="2" id="KW-1185">Reference proteome</keyword>
<organism evidence="1 2">
    <name type="scientific">Salinispira pacifica</name>
    <dbReference type="NCBI Taxonomy" id="1307761"/>
    <lineage>
        <taxon>Bacteria</taxon>
        <taxon>Pseudomonadati</taxon>
        <taxon>Spirochaetota</taxon>
        <taxon>Spirochaetia</taxon>
        <taxon>Spirochaetales</taxon>
        <taxon>Spirochaetaceae</taxon>
        <taxon>Salinispira</taxon>
    </lineage>
</organism>
<dbReference type="EMBL" id="CP006939">
    <property type="protein sequence ID" value="AHC13648.1"/>
    <property type="molecule type" value="Genomic_DNA"/>
</dbReference>
<dbReference type="Proteomes" id="UP000018680">
    <property type="component" value="Chromosome"/>
</dbReference>
<dbReference type="STRING" id="1307761.L21SP2_0206"/>
<sequence>MSKTGKEKIFCANCANCKLVVDNRGDHKRLRVRCTAGKWRKQQGGEKIYKYFTVSRREREYCEAYLPMGDPEEFIRDLKHSLPGQDEQYDPESFEVF</sequence>
<protein>
    <submittedName>
        <fullName evidence="1">Uncharacterized protein</fullName>
    </submittedName>
</protein>